<accession>A0AAD8EQR6</accession>
<feature type="non-terminal residue" evidence="1">
    <location>
        <position position="1"/>
    </location>
</feature>
<keyword evidence="2" id="KW-1185">Reference proteome</keyword>
<name>A0AAD8EQR6_DIPPU</name>
<dbReference type="AlphaFoldDB" id="A0AAD8EQR6"/>
<reference evidence="1" key="2">
    <citation type="submission" date="2023-05" db="EMBL/GenBank/DDBJ databases">
        <authorList>
            <person name="Fouks B."/>
        </authorList>
    </citation>
    <scope>NUCLEOTIDE SEQUENCE</scope>
    <source>
        <strain evidence="1">Stay&amp;Tobe</strain>
        <tissue evidence="1">Testes</tissue>
    </source>
</reference>
<feature type="non-terminal residue" evidence="1">
    <location>
        <position position="130"/>
    </location>
</feature>
<sequence length="130" mass="15427">STDNIKIIRIPNINFYNRKISSLKLSQKMGHNISEGQKVSQSRDSSGKNNDFIRKYHLYVFVSFNNYRTHLRFCEIKRIHTTKSLNKKLKVETRPERVRAQPHFLPVSPVTELNFNPRDKHLFLYLRAPD</sequence>
<organism evidence="1 2">
    <name type="scientific">Diploptera punctata</name>
    <name type="common">Pacific beetle cockroach</name>
    <dbReference type="NCBI Taxonomy" id="6984"/>
    <lineage>
        <taxon>Eukaryota</taxon>
        <taxon>Metazoa</taxon>
        <taxon>Ecdysozoa</taxon>
        <taxon>Arthropoda</taxon>
        <taxon>Hexapoda</taxon>
        <taxon>Insecta</taxon>
        <taxon>Pterygota</taxon>
        <taxon>Neoptera</taxon>
        <taxon>Polyneoptera</taxon>
        <taxon>Dictyoptera</taxon>
        <taxon>Blattodea</taxon>
        <taxon>Blaberoidea</taxon>
        <taxon>Blaberidae</taxon>
        <taxon>Diplopterinae</taxon>
        <taxon>Diploptera</taxon>
    </lineage>
</organism>
<proteinExistence type="predicted"/>
<protein>
    <submittedName>
        <fullName evidence="1">Uncharacterized protein</fullName>
    </submittedName>
</protein>
<comment type="caution">
    <text evidence="1">The sequence shown here is derived from an EMBL/GenBank/DDBJ whole genome shotgun (WGS) entry which is preliminary data.</text>
</comment>
<dbReference type="Proteomes" id="UP001233999">
    <property type="component" value="Unassembled WGS sequence"/>
</dbReference>
<evidence type="ECO:0000313" key="2">
    <source>
        <dbReference type="Proteomes" id="UP001233999"/>
    </source>
</evidence>
<gene>
    <name evidence="1" type="ORF">L9F63_010540</name>
</gene>
<evidence type="ECO:0000313" key="1">
    <source>
        <dbReference type="EMBL" id="KAJ9598946.1"/>
    </source>
</evidence>
<dbReference type="EMBL" id="JASPKZ010000842">
    <property type="protein sequence ID" value="KAJ9598946.1"/>
    <property type="molecule type" value="Genomic_DNA"/>
</dbReference>
<reference evidence="1" key="1">
    <citation type="journal article" date="2023" name="IScience">
        <title>Live-bearing cockroach genome reveals convergent evolutionary mechanisms linked to viviparity in insects and beyond.</title>
        <authorList>
            <person name="Fouks B."/>
            <person name="Harrison M.C."/>
            <person name="Mikhailova A.A."/>
            <person name="Marchal E."/>
            <person name="English S."/>
            <person name="Carruthers M."/>
            <person name="Jennings E.C."/>
            <person name="Chiamaka E.L."/>
            <person name="Frigard R.A."/>
            <person name="Pippel M."/>
            <person name="Attardo G.M."/>
            <person name="Benoit J.B."/>
            <person name="Bornberg-Bauer E."/>
            <person name="Tobe S.S."/>
        </authorList>
    </citation>
    <scope>NUCLEOTIDE SEQUENCE</scope>
    <source>
        <strain evidence="1">Stay&amp;Tobe</strain>
    </source>
</reference>